<dbReference type="EMBL" id="JACAGB010000002">
    <property type="protein sequence ID" value="KAF6382940.1"/>
    <property type="molecule type" value="Genomic_DNA"/>
</dbReference>
<comment type="caution">
    <text evidence="2">The sequence shown here is derived from an EMBL/GenBank/DDBJ whole genome shotgun (WGS) entry which is preliminary data.</text>
</comment>
<gene>
    <name evidence="2" type="ORF">mPipKuh1_011986</name>
</gene>
<proteinExistence type="predicted"/>
<protein>
    <submittedName>
        <fullName evidence="2">Uncharacterized protein</fullName>
    </submittedName>
</protein>
<accession>A0A7J8AAA3</accession>
<evidence type="ECO:0000256" key="1">
    <source>
        <dbReference type="SAM" id="Coils"/>
    </source>
</evidence>
<organism evidence="2 3">
    <name type="scientific">Pipistrellus kuhlii</name>
    <name type="common">Kuhl's pipistrelle</name>
    <dbReference type="NCBI Taxonomy" id="59472"/>
    <lineage>
        <taxon>Eukaryota</taxon>
        <taxon>Metazoa</taxon>
        <taxon>Chordata</taxon>
        <taxon>Craniata</taxon>
        <taxon>Vertebrata</taxon>
        <taxon>Euteleostomi</taxon>
        <taxon>Mammalia</taxon>
        <taxon>Eutheria</taxon>
        <taxon>Laurasiatheria</taxon>
        <taxon>Chiroptera</taxon>
        <taxon>Yangochiroptera</taxon>
        <taxon>Vespertilionidae</taxon>
        <taxon>Pipistrellus</taxon>
    </lineage>
</organism>
<dbReference type="SUPFAM" id="SSF90257">
    <property type="entry name" value="Myosin rod fragments"/>
    <property type="match status" value="1"/>
</dbReference>
<evidence type="ECO:0000313" key="3">
    <source>
        <dbReference type="Proteomes" id="UP000558488"/>
    </source>
</evidence>
<feature type="coiled-coil region" evidence="1">
    <location>
        <begin position="1"/>
        <end position="63"/>
    </location>
</feature>
<keyword evidence="3" id="KW-1185">Reference proteome</keyword>
<evidence type="ECO:0000313" key="2">
    <source>
        <dbReference type="EMBL" id="KAF6382940.1"/>
    </source>
</evidence>
<dbReference type="AlphaFoldDB" id="A0A7J8AAA3"/>
<dbReference type="Proteomes" id="UP000558488">
    <property type="component" value="Unassembled WGS sequence"/>
</dbReference>
<name>A0A7J8AAA3_PIPKU</name>
<keyword evidence="1" id="KW-0175">Coiled coil</keyword>
<sequence length="97" mass="11215">MEFLNENIIKLNRTANDAQEASQQTLGNLYTELEKLSNLSKANLKLEQQLDDALEQEKKVRMNVKGKSANWRVISSCTRRVWHLESSQLQLTGKLRK</sequence>
<reference evidence="2 3" key="1">
    <citation type="journal article" date="2020" name="Nature">
        <title>Six reference-quality genomes reveal evolution of bat adaptations.</title>
        <authorList>
            <person name="Jebb D."/>
            <person name="Huang Z."/>
            <person name="Pippel M."/>
            <person name="Hughes G.M."/>
            <person name="Lavrichenko K."/>
            <person name="Devanna P."/>
            <person name="Winkler S."/>
            <person name="Jermiin L.S."/>
            <person name="Skirmuntt E.C."/>
            <person name="Katzourakis A."/>
            <person name="Burkitt-Gray L."/>
            <person name="Ray D.A."/>
            <person name="Sullivan K.A.M."/>
            <person name="Roscito J.G."/>
            <person name="Kirilenko B.M."/>
            <person name="Davalos L.M."/>
            <person name="Corthals A.P."/>
            <person name="Power M.L."/>
            <person name="Jones G."/>
            <person name="Ransome R.D."/>
            <person name="Dechmann D.K.N."/>
            <person name="Locatelli A.G."/>
            <person name="Puechmaille S.J."/>
            <person name="Fedrigo O."/>
            <person name="Jarvis E.D."/>
            <person name="Hiller M."/>
            <person name="Vernes S.C."/>
            <person name="Myers E.W."/>
            <person name="Teeling E.C."/>
        </authorList>
    </citation>
    <scope>NUCLEOTIDE SEQUENCE [LARGE SCALE GENOMIC DNA]</scope>
    <source>
        <strain evidence="2">MPipKuh1</strain>
        <tissue evidence="2">Flight muscle</tissue>
    </source>
</reference>